<comment type="caution">
    <text evidence="1">The sequence shown here is derived from an EMBL/GenBank/DDBJ whole genome shotgun (WGS) entry which is preliminary data.</text>
</comment>
<dbReference type="EMBL" id="JAUSUP010000001">
    <property type="protein sequence ID" value="MDQ0351125.1"/>
    <property type="molecule type" value="Genomic_DNA"/>
</dbReference>
<proteinExistence type="predicted"/>
<evidence type="ECO:0000313" key="1">
    <source>
        <dbReference type="EMBL" id="MDQ0351125.1"/>
    </source>
</evidence>
<keyword evidence="2" id="KW-1185">Reference proteome</keyword>
<protein>
    <submittedName>
        <fullName evidence="1">Uncharacterized protein</fullName>
    </submittedName>
</protein>
<organism evidence="1 2">
    <name type="scientific">Alkalibacillus filiformis</name>
    <dbReference type="NCBI Taxonomy" id="200990"/>
    <lineage>
        <taxon>Bacteria</taxon>
        <taxon>Bacillati</taxon>
        <taxon>Bacillota</taxon>
        <taxon>Bacilli</taxon>
        <taxon>Bacillales</taxon>
        <taxon>Bacillaceae</taxon>
        <taxon>Alkalibacillus</taxon>
    </lineage>
</organism>
<reference evidence="1 2" key="1">
    <citation type="submission" date="2023-07" db="EMBL/GenBank/DDBJ databases">
        <title>Genomic Encyclopedia of Type Strains, Phase IV (KMG-IV): sequencing the most valuable type-strain genomes for metagenomic binning, comparative biology and taxonomic classification.</title>
        <authorList>
            <person name="Goeker M."/>
        </authorList>
    </citation>
    <scope>NUCLEOTIDE SEQUENCE [LARGE SCALE GENOMIC DNA]</scope>
    <source>
        <strain evidence="1 2">DSM 15448</strain>
    </source>
</reference>
<name>A0ABU0DRY3_9BACI</name>
<dbReference type="Proteomes" id="UP001236723">
    <property type="component" value="Unassembled WGS sequence"/>
</dbReference>
<sequence length="36" mass="3930">MAGNKPISSFHERHSGGMTSNVDHFQLVGVHRVIAL</sequence>
<gene>
    <name evidence="1" type="ORF">J2R98_000928</name>
</gene>
<accession>A0ABU0DRY3</accession>
<evidence type="ECO:0000313" key="2">
    <source>
        <dbReference type="Proteomes" id="UP001236723"/>
    </source>
</evidence>